<proteinExistence type="predicted"/>
<evidence type="ECO:0000313" key="2">
    <source>
        <dbReference type="Proteomes" id="UP000308836"/>
    </source>
</evidence>
<reference evidence="1" key="1">
    <citation type="submission" date="2019-04" db="EMBL/GenBank/DDBJ databases">
        <title>Microbes associate with the intestines of laboratory mice.</title>
        <authorList>
            <person name="Navarre W."/>
            <person name="Wong E."/>
            <person name="Huang K."/>
            <person name="Tropini C."/>
            <person name="Ng K."/>
            <person name="Yu B."/>
        </authorList>
    </citation>
    <scope>NUCLEOTIDE SEQUENCE</scope>
    <source>
        <strain evidence="1">NM09_H32</strain>
    </source>
</reference>
<protein>
    <submittedName>
        <fullName evidence="1">Uncharacterized protein</fullName>
    </submittedName>
</protein>
<comment type="caution">
    <text evidence="1">The sequence shown here is derived from an EMBL/GenBank/DDBJ whole genome shotgun (WGS) entry which is preliminary data.</text>
</comment>
<keyword evidence="2" id="KW-1185">Reference proteome</keyword>
<accession>A0AC61R6R3</accession>
<gene>
    <name evidence="1" type="ORF">E5336_07360</name>
</gene>
<evidence type="ECO:0000313" key="1">
    <source>
        <dbReference type="EMBL" id="TGY65792.1"/>
    </source>
</evidence>
<name>A0AC61R6R3_9FIRM</name>
<dbReference type="EMBL" id="SRYG01000013">
    <property type="protein sequence ID" value="TGY65792.1"/>
    <property type="molecule type" value="Genomic_DNA"/>
</dbReference>
<sequence length="526" mass="57973">MIRVHQIKTSSRQREDIRAALLQKLNMPEADLIDFHLYRRSVDARGHHVTFSWTVDAKVHHEKKYLKHKDVVKKPNERFDFVPKGNIPLTNRPVVVGFGPAGMFAALVLSQQGYRPVVIERGSSIKKRQADVNRFWKEGVLDPESNVQFGEGGAGAFSDGKLTSRTKDPLLRKVLEELVHYGADPDILIDAYPHIGSDALAGIIERMRDDMIKMGATFLFDTKVEDVVTEEGALCALVANEKTIDCQACVLAIGHSAMDTVHALYEKGMRLENKPFPIGVRIEHTQAFINEAMLGDFKDDPRLVPARYTLTEMTSNHKGVYTFCMCPGGYVIPSAAQPGQLVVNGMSYADRAGTNANSALLIQCDASDYGTNLFDGERFVEALERKAYAMTENYKVPVQLASDYLRGQTSDHLEGVEPSYALGYSFVDLNTLFPPQLNASLHEALEAFERKVPGFVSSGAVLSAIESRSNPTVRLVRDKETRMSSLSGVYPCGEGSGYAGGIVTSAIDGIKSAQALMDRFAKCEVK</sequence>
<organism evidence="1 2">
    <name type="scientific">Dubosiella muris</name>
    <dbReference type="NCBI Taxonomy" id="3038133"/>
    <lineage>
        <taxon>Bacteria</taxon>
        <taxon>Bacillati</taxon>
        <taxon>Bacillota</taxon>
        <taxon>Erysipelotrichia</taxon>
        <taxon>Erysipelotrichales</taxon>
        <taxon>Erysipelotrichaceae</taxon>
        <taxon>Dubosiella</taxon>
    </lineage>
</organism>
<dbReference type="Proteomes" id="UP000308836">
    <property type="component" value="Unassembled WGS sequence"/>
</dbReference>